<reference evidence="9 10" key="1">
    <citation type="submission" date="2018-08" db="EMBL/GenBank/DDBJ databases">
        <title>A genome reference for cultivated species of the human gut microbiota.</title>
        <authorList>
            <person name="Zou Y."/>
            <person name="Xue W."/>
            <person name="Luo G."/>
        </authorList>
    </citation>
    <scope>NUCLEOTIDE SEQUENCE [LARGE SCALE GENOMIC DNA]</scope>
    <source>
        <strain evidence="9 10">AF16-14</strain>
    </source>
</reference>
<dbReference type="Pfam" id="PF07980">
    <property type="entry name" value="SusD_RagB"/>
    <property type="match status" value="1"/>
</dbReference>
<feature type="chain" id="PRO_5019121240" evidence="6">
    <location>
        <begin position="22"/>
        <end position="664"/>
    </location>
</feature>
<feature type="domain" description="RagB/SusD" evidence="7">
    <location>
        <begin position="359"/>
        <end position="664"/>
    </location>
</feature>
<comment type="similarity">
    <text evidence="2">Belongs to the SusD family.</text>
</comment>
<evidence type="ECO:0000256" key="3">
    <source>
        <dbReference type="ARBA" id="ARBA00022729"/>
    </source>
</evidence>
<dbReference type="SUPFAM" id="SSF48452">
    <property type="entry name" value="TPR-like"/>
    <property type="match status" value="1"/>
</dbReference>
<accession>A0A412TMX9</accession>
<evidence type="ECO:0000259" key="7">
    <source>
        <dbReference type="Pfam" id="PF07980"/>
    </source>
</evidence>
<dbReference type="InterPro" id="IPR012944">
    <property type="entry name" value="SusD_RagB_dom"/>
</dbReference>
<keyword evidence="3 6" id="KW-0732">Signal</keyword>
<evidence type="ECO:0000256" key="4">
    <source>
        <dbReference type="ARBA" id="ARBA00023136"/>
    </source>
</evidence>
<organism evidence="9 10">
    <name type="scientific">Odoribacter splanchnicus</name>
    <dbReference type="NCBI Taxonomy" id="28118"/>
    <lineage>
        <taxon>Bacteria</taxon>
        <taxon>Pseudomonadati</taxon>
        <taxon>Bacteroidota</taxon>
        <taxon>Bacteroidia</taxon>
        <taxon>Bacteroidales</taxon>
        <taxon>Odoribacteraceae</taxon>
        <taxon>Odoribacter</taxon>
    </lineage>
</organism>
<evidence type="ECO:0000313" key="10">
    <source>
        <dbReference type="Proteomes" id="UP000284243"/>
    </source>
</evidence>
<dbReference type="Pfam" id="PF14322">
    <property type="entry name" value="SusD-like_3"/>
    <property type="match status" value="1"/>
</dbReference>
<dbReference type="EMBL" id="QRYC01000021">
    <property type="protein sequence ID" value="RGU55111.1"/>
    <property type="molecule type" value="Genomic_DNA"/>
</dbReference>
<comment type="subcellular location">
    <subcellularLocation>
        <location evidence="1">Cell outer membrane</location>
    </subcellularLocation>
</comment>
<dbReference type="GO" id="GO:0009279">
    <property type="term" value="C:cell outer membrane"/>
    <property type="evidence" value="ECO:0007669"/>
    <property type="project" value="UniProtKB-SubCell"/>
</dbReference>
<name>A0A412TMX9_9BACT</name>
<dbReference type="InterPro" id="IPR033985">
    <property type="entry name" value="SusD-like_N"/>
</dbReference>
<keyword evidence="4" id="KW-0472">Membrane</keyword>
<dbReference type="RefSeq" id="WP_022159386.1">
    <property type="nucleotide sequence ID" value="NZ_JADMUD010000029.1"/>
</dbReference>
<evidence type="ECO:0000256" key="2">
    <source>
        <dbReference type="ARBA" id="ARBA00006275"/>
    </source>
</evidence>
<keyword evidence="5" id="KW-0998">Cell outer membrane</keyword>
<protein>
    <submittedName>
        <fullName evidence="9">RagB/SusD family nutrient uptake outer membrane protein</fullName>
    </submittedName>
</protein>
<evidence type="ECO:0000259" key="8">
    <source>
        <dbReference type="Pfam" id="PF14322"/>
    </source>
</evidence>
<evidence type="ECO:0000256" key="6">
    <source>
        <dbReference type="SAM" id="SignalP"/>
    </source>
</evidence>
<comment type="caution">
    <text evidence="9">The sequence shown here is derived from an EMBL/GenBank/DDBJ whole genome shotgun (WGS) entry which is preliminary data.</text>
</comment>
<evidence type="ECO:0000313" key="9">
    <source>
        <dbReference type="EMBL" id="RGU55111.1"/>
    </source>
</evidence>
<proteinExistence type="inferred from homology"/>
<evidence type="ECO:0000256" key="5">
    <source>
        <dbReference type="ARBA" id="ARBA00023237"/>
    </source>
</evidence>
<evidence type="ECO:0000256" key="1">
    <source>
        <dbReference type="ARBA" id="ARBA00004442"/>
    </source>
</evidence>
<dbReference type="Proteomes" id="UP000284243">
    <property type="component" value="Unassembled WGS sequence"/>
</dbReference>
<gene>
    <name evidence="9" type="ORF">DWW57_13550</name>
</gene>
<dbReference type="AlphaFoldDB" id="A0A412TMX9"/>
<dbReference type="InterPro" id="IPR011990">
    <property type="entry name" value="TPR-like_helical_dom_sf"/>
</dbReference>
<sequence>MKKIIYILALLFTAVSLSRCGKYLDVDPYFKDMVNVDSVFTNKNYTEQWLNDVYAYFGWYGGIEIAFADVTGFNLASDDAMFSNAGSLCENYQNAQFSPTNELNDGRWGTLYQGIRQASILIHNIDKCLELDGNTREDYRGQARFLRAYFYWMLIKQYGPVVLLPEEGVDVSLDYKDLQYPRATYDSCVNYIVSELEMAARILPKDRPSSYYGKATRGAALATRAKVLLYAASPLYNGNTEMSGLRDKQTNVPLISQVEDNKKWARAAAAAKEVIDMNYYRLYTEPADETTLPLGVGVPTEDFPNGAGNIDPYLSYRNCFNGEVPGSQNLELVFARTASTVDGCINELVRNMIPRTLLGRNTISATQKQVDAYYMKDGADQKDKTGHYYRDGKGFTTDNLQSRPLPAGVSLYYSDLEPRFYASIAYSGRVWECLTATEDANRNLSVFFYKDSENGQDLMNRELYHWTGIGVCKYVHPDDALTVGGSLKHKIEPTIRYADVLLWYAEALNEIEDGATYSFPSYNNQGVITVSRNTSQMSEAFRQVRFRAGLPDLSQQVYNDRNSFRRALKRERQIELFLESARYFDLRRWKDAGGSENEEGKPLMGLDVSKTSVEEGENGNQRQAFYDNKKAIPMKKVFMQKMYLWPIPQSEMDKNKNLVQNPGW</sequence>
<feature type="domain" description="SusD-like N-terminal" evidence="8">
    <location>
        <begin position="22"/>
        <end position="229"/>
    </location>
</feature>
<feature type="signal peptide" evidence="6">
    <location>
        <begin position="1"/>
        <end position="21"/>
    </location>
</feature>
<dbReference type="Gene3D" id="1.25.40.390">
    <property type="match status" value="1"/>
</dbReference>